<feature type="domain" description="VWFC" evidence="3">
    <location>
        <begin position="519"/>
        <end position="578"/>
    </location>
</feature>
<dbReference type="Proteomes" id="UP000440578">
    <property type="component" value="Unassembled WGS sequence"/>
</dbReference>
<feature type="domain" description="VWFC" evidence="3">
    <location>
        <begin position="581"/>
        <end position="643"/>
    </location>
</feature>
<feature type="domain" description="VWFC" evidence="3">
    <location>
        <begin position="925"/>
        <end position="989"/>
    </location>
</feature>
<dbReference type="EMBL" id="VIIS01001477">
    <property type="protein sequence ID" value="KAF0297695.1"/>
    <property type="molecule type" value="Genomic_DNA"/>
</dbReference>
<evidence type="ECO:0000313" key="5">
    <source>
        <dbReference type="Proteomes" id="UP000440578"/>
    </source>
</evidence>
<dbReference type="AlphaFoldDB" id="A0A6A4VUA3"/>
<comment type="caution">
    <text evidence="4">The sequence shown here is derived from an EMBL/GenBank/DDBJ whole genome shotgun (WGS) entry which is preliminary data.</text>
</comment>
<dbReference type="OrthoDB" id="365605at2759"/>
<keyword evidence="5" id="KW-1185">Reference proteome</keyword>
<feature type="compositionally biased region" description="Basic and acidic residues" evidence="1">
    <location>
        <begin position="235"/>
        <end position="276"/>
    </location>
</feature>
<organism evidence="4 5">
    <name type="scientific">Amphibalanus amphitrite</name>
    <name type="common">Striped barnacle</name>
    <name type="synonym">Balanus amphitrite</name>
    <dbReference type="NCBI Taxonomy" id="1232801"/>
    <lineage>
        <taxon>Eukaryota</taxon>
        <taxon>Metazoa</taxon>
        <taxon>Ecdysozoa</taxon>
        <taxon>Arthropoda</taxon>
        <taxon>Crustacea</taxon>
        <taxon>Multicrustacea</taxon>
        <taxon>Cirripedia</taxon>
        <taxon>Thoracica</taxon>
        <taxon>Thoracicalcarea</taxon>
        <taxon>Balanomorpha</taxon>
        <taxon>Balanoidea</taxon>
        <taxon>Balanidae</taxon>
        <taxon>Amphibalaninae</taxon>
        <taxon>Amphibalanus</taxon>
    </lineage>
</organism>
<evidence type="ECO:0000313" key="4">
    <source>
        <dbReference type="EMBL" id="KAF0297695.1"/>
    </source>
</evidence>
<feature type="domain" description="VWFC" evidence="3">
    <location>
        <begin position="648"/>
        <end position="708"/>
    </location>
</feature>
<dbReference type="SMART" id="SM00214">
    <property type="entry name" value="VWC"/>
    <property type="match status" value="6"/>
</dbReference>
<keyword evidence="2" id="KW-0732">Signal</keyword>
<proteinExistence type="predicted"/>
<feature type="compositionally biased region" description="Acidic residues" evidence="1">
    <location>
        <begin position="142"/>
        <end position="184"/>
    </location>
</feature>
<feature type="compositionally biased region" description="Acidic residues" evidence="1">
    <location>
        <begin position="68"/>
        <end position="90"/>
    </location>
</feature>
<protein>
    <submittedName>
        <fullName evidence="4">Kielin/chordin-like protein</fullName>
    </submittedName>
</protein>
<reference evidence="4 5" key="1">
    <citation type="submission" date="2019-07" db="EMBL/GenBank/DDBJ databases">
        <title>Draft genome assembly of a fouling barnacle, Amphibalanus amphitrite (Darwin, 1854): The first reference genome for Thecostraca.</title>
        <authorList>
            <person name="Kim W."/>
        </authorList>
    </citation>
    <scope>NUCLEOTIDE SEQUENCE [LARGE SCALE GENOMIC DNA]</scope>
    <source>
        <strain evidence="4">SNU_AA5</strain>
        <tissue evidence="4">Soma without cirri and trophi</tissue>
    </source>
</reference>
<gene>
    <name evidence="4" type="primary">Kcp_2</name>
    <name evidence="4" type="ORF">FJT64_004899</name>
</gene>
<dbReference type="SUPFAM" id="SSF57603">
    <property type="entry name" value="FnI-like domain"/>
    <property type="match status" value="3"/>
</dbReference>
<feature type="compositionally biased region" description="Acidic residues" evidence="1">
    <location>
        <begin position="192"/>
        <end position="234"/>
    </location>
</feature>
<dbReference type="InterPro" id="IPR001007">
    <property type="entry name" value="VWF_dom"/>
</dbReference>
<feature type="domain" description="VWFC" evidence="3">
    <location>
        <begin position="716"/>
        <end position="776"/>
    </location>
</feature>
<evidence type="ECO:0000256" key="2">
    <source>
        <dbReference type="SAM" id="SignalP"/>
    </source>
</evidence>
<evidence type="ECO:0000259" key="3">
    <source>
        <dbReference type="SMART" id="SM00214"/>
    </source>
</evidence>
<feature type="domain" description="VWFC" evidence="3">
    <location>
        <begin position="302"/>
        <end position="365"/>
    </location>
</feature>
<evidence type="ECO:0000256" key="1">
    <source>
        <dbReference type="SAM" id="MobiDB-lite"/>
    </source>
</evidence>
<accession>A0A6A4VUA3</accession>
<name>A0A6A4VUA3_AMPAM</name>
<feature type="region of interest" description="Disordered" evidence="1">
    <location>
        <begin position="64"/>
        <end position="292"/>
    </location>
</feature>
<sequence length="1072" mass="117261">MARAALVSVVILVTLAVVTPAPPLPHCPVRRLCAVVCKISPQLSMRCEACHPGVCGGQTAEVTVVEEQSSDEETSPEETDQEGAEQESADTEGAAEKPQSEPEEAALPAEPEKAASESEEGTPGQPEKADPEESEVTVPAQAEEEAPAQSEEEAPAESEEGASAESDEAPPDEEEVPAPFEEVEPPASKEDDSSDEEDEDASEEAEPSAAEDDVSSEDETPAEETGTEPESEQTEVEKSEGEGKKTEKGKPKDSKPERPSIKTKPKELPPKKKTPEEASAVLPPSPPVLVSARTSGSAGQACFHDGVYLSLHSTWFDIDHCNLYVCTEFGVEATSLTGACLPPPANMGNCRRYRLPNQCCYTYECPGQGNGTDGPSSCIDENGVERPHNDDWADDPLHPCKRYLCADGVVVVLSDMRPICPLPPHHGCVGYRRDLMCCNDFNCTDIPLLGCVDDQGNQRDNGQVWYDNDVITCIKYVCNNGTVQVLTDHRQTCEDPVGVGCVAVPVSGRCCPAFTNCSCVYNGVRYPPGAMFPDDPTFPCRRLRCNQNGTISTVEETVCPTLSCTSSFRRPGRCCYECVGCVHLGVRRPEGSMWYNDQQRPCIRYTCTNSQVVEVNRTECSGPPGADCQPVHVAGDCCDMFDCSGVTCPYGDQIYHEGDVWVDNPVHPCKWLICRRSGVHHVNSTYCPALVPSDCLRERDPGECCYKCQSGPPVTCYYQGQTYLEGQIWVDDPTHPCKWFRCRRSGVQQINSTFCPALDPSGCPSSRQPGQCCYSCDTPDDGSCIDFRGLEREDGEIYYTDSERCKLVRCGAAGEQVLVDRTRLCQDPPNENCTVVGRVNCCPQYLCHLMPTSNCTDSTGRRRQNGEIYANDADGCLLVQCTDGAERLLVDRSTLCEPVVDDSTCVAVGVEDCCTVYDCSSPTNCVDFSGEQYADGAMYYDDPDSCVLIECRDGEELVLLDKTERCSDPPENPACTLQGTLDCCPVYSCPNCMFNGTTYPIGSQWWDDPNRQCIRYRCSAEGVVEQVETKLPCPEVRYGCVPVRDQPACCHHKYNCMFDAEHNLIPMTELPF</sequence>
<feature type="chain" id="PRO_5025525172" evidence="2">
    <location>
        <begin position="21"/>
        <end position="1072"/>
    </location>
</feature>
<feature type="compositionally biased region" description="Low complexity" evidence="1">
    <location>
        <begin position="277"/>
        <end position="292"/>
    </location>
</feature>
<feature type="signal peptide" evidence="2">
    <location>
        <begin position="1"/>
        <end position="20"/>
    </location>
</feature>